<keyword evidence="6" id="KW-0862">Zinc</keyword>
<dbReference type="GO" id="GO:0070761">
    <property type="term" value="C:pre-snoRNP complex"/>
    <property type="evidence" value="ECO:0000318"/>
    <property type="project" value="GO_Central"/>
</dbReference>
<name>A0A1U8BIG7_NELNU</name>
<evidence type="ECO:0000256" key="5">
    <source>
        <dbReference type="ARBA" id="ARBA00022771"/>
    </source>
</evidence>
<dbReference type="FunFam" id="3.30.60.190:FF:000001">
    <property type="entry name" value="box C/D snoRNA protein 1"/>
    <property type="match status" value="1"/>
</dbReference>
<keyword evidence="7" id="KW-0832">Ubl conjugation</keyword>
<keyword evidence="1" id="KW-1017">Isopeptide bond</keyword>
<evidence type="ECO:0000256" key="3">
    <source>
        <dbReference type="ARBA" id="ARBA00022553"/>
    </source>
</evidence>
<comment type="subunit">
    <text evidence="10">Interacts with FBL, SNU13, NOP58, NUFIP1, RUVBL1, RUVBL2 and TAF9. Interacts (via HIT-type zinc finger) with the RUVBL1/RUVBL2 complex in the presence of ADP.</text>
</comment>
<evidence type="ECO:0000256" key="8">
    <source>
        <dbReference type="ARBA" id="ARBA00049598"/>
    </source>
</evidence>
<dbReference type="CDD" id="cd23023">
    <property type="entry name" value="zf-HIT_BCD1"/>
    <property type="match status" value="1"/>
</dbReference>
<sequence>MEKEAAATSNPKEAPTCQECGRNPSKYRCPGCHLRSCSLPCVKAHKKRTSCTGKRDRTQFVPLSKFDDNLLISDYNLLEEAKRVAEASQRRRNGWSVGYPSFRLPHRLYLLRNAASKRRTRLLFLPSGMTRREKNQSRYDQRKESISWTIEWRFHSTNVVLLDHRVDENTNLCSIIEKHLVSGPLNHQLKPFCKEPLEHLKLFIQINPKGSQSPFRELDIKAPIREQLAGITIVEYPVIHVFLPSDSYDFDIIRDSEPSLQKVDVTESVSNDQPSPKGVLFREEEIEEDGMSSDTQIFDLLKYINQEPMENFQSSNVAQVQERGSDEEDNQSSEIKLSGVPQEGNPLLGNELRKYTAEGKDVYFDSIPKDLRVAENVDFDFSQDLRDAYSGLIEQANPDGFLDLEGQFDEEMELEGIRDALHNSGMFSMEEELEEGEIPGF</sequence>
<evidence type="ECO:0000313" key="17">
    <source>
        <dbReference type="RefSeq" id="XP_010276815.1"/>
    </source>
</evidence>
<evidence type="ECO:0000256" key="9">
    <source>
        <dbReference type="ARBA" id="ARBA00049654"/>
    </source>
</evidence>
<evidence type="ECO:0000313" key="16">
    <source>
        <dbReference type="Proteomes" id="UP000189703"/>
    </source>
</evidence>
<dbReference type="eggNOG" id="KOG2858">
    <property type="taxonomic scope" value="Eukaryota"/>
</dbReference>
<evidence type="ECO:0000256" key="7">
    <source>
        <dbReference type="ARBA" id="ARBA00022843"/>
    </source>
</evidence>
<evidence type="ECO:0000256" key="6">
    <source>
        <dbReference type="ARBA" id="ARBA00022833"/>
    </source>
</evidence>
<dbReference type="InterPro" id="IPR051639">
    <property type="entry name" value="BCD1"/>
</dbReference>
<accession>A0A1U8BIG7</accession>
<evidence type="ECO:0000256" key="1">
    <source>
        <dbReference type="ARBA" id="ARBA00022499"/>
    </source>
</evidence>
<dbReference type="SUPFAM" id="SSF144232">
    <property type="entry name" value="HIT/MYND zinc finger-like"/>
    <property type="match status" value="1"/>
</dbReference>
<dbReference type="InParanoid" id="A0A1U8BIG7"/>
<reference evidence="17" key="1">
    <citation type="submission" date="2025-08" db="UniProtKB">
        <authorList>
            <consortium name="RefSeq"/>
        </authorList>
    </citation>
    <scope>IDENTIFICATION</scope>
</reference>
<dbReference type="PROSITE" id="PS51083">
    <property type="entry name" value="ZF_HIT"/>
    <property type="match status" value="1"/>
</dbReference>
<dbReference type="KEGG" id="nnu:104611455"/>
<dbReference type="FunCoup" id="A0A1U8BIG7">
    <property type="interactions" value="734"/>
</dbReference>
<evidence type="ECO:0000256" key="12">
    <source>
        <dbReference type="ARBA" id="ARBA00077531"/>
    </source>
</evidence>
<dbReference type="RefSeq" id="XP_010276815.1">
    <property type="nucleotide sequence ID" value="XM_010278513.2"/>
</dbReference>
<dbReference type="PANTHER" id="PTHR13483:SF3">
    <property type="entry name" value="BOX C_D SNORNA PROTEIN 1"/>
    <property type="match status" value="1"/>
</dbReference>
<evidence type="ECO:0000256" key="4">
    <source>
        <dbReference type="ARBA" id="ARBA00022723"/>
    </source>
</evidence>
<dbReference type="AlphaFoldDB" id="A0A1U8BIG7"/>
<dbReference type="GO" id="GO:0008270">
    <property type="term" value="F:zinc ion binding"/>
    <property type="evidence" value="ECO:0007669"/>
    <property type="project" value="UniProtKB-UniRule"/>
</dbReference>
<dbReference type="Gene3D" id="3.30.60.190">
    <property type="match status" value="1"/>
</dbReference>
<keyword evidence="4" id="KW-0479">Metal-binding</keyword>
<dbReference type="STRING" id="4432.A0A1U8BIG7"/>
<dbReference type="GO" id="GO:0000492">
    <property type="term" value="P:box C/D snoRNP assembly"/>
    <property type="evidence" value="ECO:0000318"/>
    <property type="project" value="GO_Central"/>
</dbReference>
<comment type="similarity">
    <text evidence="9">Belongs to the BCD1 family.</text>
</comment>
<evidence type="ECO:0000259" key="15">
    <source>
        <dbReference type="PROSITE" id="PS51083"/>
    </source>
</evidence>
<dbReference type="Pfam" id="PF25790">
    <property type="entry name" value="BCD1"/>
    <property type="match status" value="1"/>
</dbReference>
<dbReference type="Proteomes" id="UP000189703">
    <property type="component" value="Unplaced"/>
</dbReference>
<proteinExistence type="inferred from homology"/>
<comment type="function">
    <text evidence="8">Required for box C/D snoRNAs accumulation involved in snoRNA processing, snoRNA transport to the nucleolus and ribosome biogenesis.</text>
</comment>
<evidence type="ECO:0000256" key="10">
    <source>
        <dbReference type="ARBA" id="ARBA00061949"/>
    </source>
</evidence>
<dbReference type="GeneID" id="104611455"/>
<evidence type="ECO:0000256" key="13">
    <source>
        <dbReference type="PROSITE-ProRule" id="PRU00453"/>
    </source>
</evidence>
<gene>
    <name evidence="17" type="primary">LOC104611455</name>
</gene>
<keyword evidence="16" id="KW-1185">Reference proteome</keyword>
<keyword evidence="3" id="KW-0597">Phosphoprotein</keyword>
<protein>
    <recommendedName>
        <fullName evidence="11">Box C/D snoRNA protein 1</fullName>
    </recommendedName>
    <alternativeName>
        <fullName evidence="12">Zinc finger HIT domain-containing protein 6</fullName>
    </alternativeName>
</protein>
<dbReference type="InterPro" id="IPR007529">
    <property type="entry name" value="Znf_HIT"/>
</dbReference>
<evidence type="ECO:0000256" key="11">
    <source>
        <dbReference type="ARBA" id="ARBA00068630"/>
    </source>
</evidence>
<dbReference type="Pfam" id="PF04438">
    <property type="entry name" value="zf-HIT"/>
    <property type="match status" value="1"/>
</dbReference>
<dbReference type="GO" id="GO:0005634">
    <property type="term" value="C:nucleus"/>
    <property type="evidence" value="ECO:0000318"/>
    <property type="project" value="GO_Central"/>
</dbReference>
<evidence type="ECO:0000256" key="14">
    <source>
        <dbReference type="SAM" id="MobiDB-lite"/>
    </source>
</evidence>
<dbReference type="GO" id="GO:0000463">
    <property type="term" value="P:maturation of LSU-rRNA from tricistronic rRNA transcript (SSU-rRNA, 5.8S rRNA, LSU-rRNA)"/>
    <property type="evidence" value="ECO:0000318"/>
    <property type="project" value="GO_Central"/>
</dbReference>
<feature type="region of interest" description="Disordered" evidence="14">
    <location>
        <begin position="313"/>
        <end position="347"/>
    </location>
</feature>
<dbReference type="OrthoDB" id="272357at2759"/>
<dbReference type="PANTHER" id="PTHR13483">
    <property type="entry name" value="BOX C_D SNORNA PROTEIN 1-RELATED"/>
    <property type="match status" value="1"/>
</dbReference>
<organism evidence="16 17">
    <name type="scientific">Nelumbo nucifera</name>
    <name type="common">Sacred lotus</name>
    <dbReference type="NCBI Taxonomy" id="4432"/>
    <lineage>
        <taxon>Eukaryota</taxon>
        <taxon>Viridiplantae</taxon>
        <taxon>Streptophyta</taxon>
        <taxon>Embryophyta</taxon>
        <taxon>Tracheophyta</taxon>
        <taxon>Spermatophyta</taxon>
        <taxon>Magnoliopsida</taxon>
        <taxon>Proteales</taxon>
        <taxon>Nelumbonaceae</taxon>
        <taxon>Nelumbo</taxon>
    </lineage>
</organism>
<keyword evidence="5 13" id="KW-0863">Zinc-finger</keyword>
<keyword evidence="2" id="KW-0690">Ribosome biogenesis</keyword>
<feature type="domain" description="HIT-type" evidence="15">
    <location>
        <begin position="17"/>
        <end position="51"/>
    </location>
</feature>
<evidence type="ECO:0000256" key="2">
    <source>
        <dbReference type="ARBA" id="ARBA00022517"/>
    </source>
</evidence>
<dbReference type="InterPro" id="IPR057721">
    <property type="entry name" value="BCD1_alpha/beta"/>
</dbReference>
<dbReference type="OMA" id="ECKSNSW"/>